<feature type="transmembrane region" description="Helical" evidence="1">
    <location>
        <begin position="20"/>
        <end position="36"/>
    </location>
</feature>
<keyword evidence="1" id="KW-1133">Transmembrane helix</keyword>
<dbReference type="RefSeq" id="WP_093665517.1">
    <property type="nucleotide sequence ID" value="NZ_FOCF01000004.1"/>
</dbReference>
<evidence type="ECO:0000256" key="1">
    <source>
        <dbReference type="SAM" id="Phobius"/>
    </source>
</evidence>
<sequence length="64" mass="6797">MNPIDNKPRNTSAPSARGSLILLTFGLLVLAFLVAIDRPHWFTVKPATGTAAAMSYAGQAPDRS</sequence>
<organism evidence="2 3">
    <name type="scientific">Sphingomonas gellani</name>
    <dbReference type="NCBI Taxonomy" id="1166340"/>
    <lineage>
        <taxon>Bacteria</taxon>
        <taxon>Pseudomonadati</taxon>
        <taxon>Pseudomonadota</taxon>
        <taxon>Alphaproteobacteria</taxon>
        <taxon>Sphingomonadales</taxon>
        <taxon>Sphingomonadaceae</taxon>
        <taxon>Sphingomonas</taxon>
    </lineage>
</organism>
<evidence type="ECO:0000313" key="2">
    <source>
        <dbReference type="EMBL" id="SEN07953.1"/>
    </source>
</evidence>
<dbReference type="Proteomes" id="UP000199206">
    <property type="component" value="Unassembled WGS sequence"/>
</dbReference>
<evidence type="ECO:0000313" key="3">
    <source>
        <dbReference type="Proteomes" id="UP000199206"/>
    </source>
</evidence>
<proteinExistence type="predicted"/>
<keyword evidence="1" id="KW-0812">Transmembrane</keyword>
<reference evidence="3" key="1">
    <citation type="submission" date="2016-10" db="EMBL/GenBank/DDBJ databases">
        <authorList>
            <person name="Varghese N."/>
            <person name="Submissions S."/>
        </authorList>
    </citation>
    <scope>NUCLEOTIDE SEQUENCE [LARGE SCALE GENOMIC DNA]</scope>
    <source>
        <strain evidence="3">S6-262</strain>
    </source>
</reference>
<keyword evidence="1" id="KW-0472">Membrane</keyword>
<dbReference type="STRING" id="1166340.SAMN05192583_1969"/>
<gene>
    <name evidence="2" type="ORF">SAMN05192583_1969</name>
</gene>
<dbReference type="AlphaFoldDB" id="A0A1H8DL46"/>
<protein>
    <submittedName>
        <fullName evidence="2">Uncharacterized protein</fullName>
    </submittedName>
</protein>
<keyword evidence="3" id="KW-1185">Reference proteome</keyword>
<accession>A0A1H8DL46</accession>
<dbReference type="EMBL" id="FOCF01000004">
    <property type="protein sequence ID" value="SEN07953.1"/>
    <property type="molecule type" value="Genomic_DNA"/>
</dbReference>
<name>A0A1H8DL46_9SPHN</name>